<proteinExistence type="predicted"/>
<dbReference type="EMBL" id="QGGB01000005">
    <property type="protein sequence ID" value="PWN06977.1"/>
    <property type="molecule type" value="Genomic_DNA"/>
</dbReference>
<dbReference type="InterPro" id="IPR010664">
    <property type="entry name" value="LipoPS_assembly_LptC-rel"/>
</dbReference>
<dbReference type="GO" id="GO:0005886">
    <property type="term" value="C:plasma membrane"/>
    <property type="evidence" value="ECO:0007669"/>
    <property type="project" value="InterPro"/>
</dbReference>
<organism evidence="1 2">
    <name type="scientific">Rhodohalobacter mucosus</name>
    <dbReference type="NCBI Taxonomy" id="2079485"/>
    <lineage>
        <taxon>Bacteria</taxon>
        <taxon>Pseudomonadati</taxon>
        <taxon>Balneolota</taxon>
        <taxon>Balneolia</taxon>
        <taxon>Balneolales</taxon>
        <taxon>Balneolaceae</taxon>
        <taxon>Rhodohalobacter</taxon>
    </lineage>
</organism>
<dbReference type="InterPro" id="IPR026265">
    <property type="entry name" value="LptC"/>
</dbReference>
<dbReference type="NCBIfam" id="TIGR04409">
    <property type="entry name" value="LptC_YrbK"/>
    <property type="match status" value="1"/>
</dbReference>
<protein>
    <submittedName>
        <fullName evidence="1">LPS export ABC transporter periplasmic protein LptC</fullName>
    </submittedName>
</protein>
<evidence type="ECO:0000313" key="2">
    <source>
        <dbReference type="Proteomes" id="UP000245533"/>
    </source>
</evidence>
<reference evidence="1 2" key="1">
    <citation type="submission" date="2018-05" db="EMBL/GenBank/DDBJ databases">
        <title>Rhodohalobacter halophilus gen. nov., sp. nov., a moderately halophilic member of the family Balneolaceae.</title>
        <authorList>
            <person name="Liu Z.-W."/>
        </authorList>
    </citation>
    <scope>NUCLEOTIDE SEQUENCE [LARGE SCALE GENOMIC DNA]</scope>
    <source>
        <strain evidence="1 2">8A47</strain>
    </source>
</reference>
<sequence>MSRLSLQRLTKNLMKMHSSYRVWAMQATAFLALRKLLPVPVISLLLFGACADLSEYDAQQVRSSLNDSLVFTTESWDVEMMLMQEGRARMRLEGSYAVGYRTRDRKETHIAGPVYVQLFDSLGSVETEAWSNRAVYKERSSEFELFDSVSVRTNTDRQLFSDYLMWSQKTDSISSYRFVTIITPTDSITGRGFYGLTDLSEYTIPEPGGRSRLQ</sequence>
<dbReference type="GO" id="GO:0015221">
    <property type="term" value="F:lipopolysaccharide transmembrane transporter activity"/>
    <property type="evidence" value="ECO:0007669"/>
    <property type="project" value="InterPro"/>
</dbReference>
<evidence type="ECO:0000313" key="1">
    <source>
        <dbReference type="EMBL" id="PWN06977.1"/>
    </source>
</evidence>
<keyword evidence="2" id="KW-1185">Reference proteome</keyword>
<dbReference type="AlphaFoldDB" id="A0A316TQT8"/>
<gene>
    <name evidence="1" type="primary">lptC</name>
    <name evidence="1" type="ORF">DDZ15_06810</name>
</gene>
<dbReference type="Proteomes" id="UP000245533">
    <property type="component" value="Unassembled WGS sequence"/>
</dbReference>
<dbReference type="Gene3D" id="2.60.450.10">
    <property type="entry name" value="Lipopolysaccharide (LPS) transport protein A like domain"/>
    <property type="match status" value="1"/>
</dbReference>
<accession>A0A316TQT8</accession>
<name>A0A316TQT8_9BACT</name>
<comment type="caution">
    <text evidence="1">The sequence shown here is derived from an EMBL/GenBank/DDBJ whole genome shotgun (WGS) entry which is preliminary data.</text>
</comment>
<dbReference type="Pfam" id="PF06835">
    <property type="entry name" value="LptC"/>
    <property type="match status" value="1"/>
</dbReference>